<accession>A0A9K3D0H0</accession>
<evidence type="ECO:0000313" key="2">
    <source>
        <dbReference type="EMBL" id="GIQ86769.1"/>
    </source>
</evidence>
<dbReference type="AlphaFoldDB" id="A0A9K3D0H0"/>
<keyword evidence="1" id="KW-0812">Transmembrane</keyword>
<protein>
    <submittedName>
        <fullName evidence="2">Uncharacterized protein</fullName>
    </submittedName>
</protein>
<organism evidence="2 3">
    <name type="scientific">Kipferlia bialata</name>
    <dbReference type="NCBI Taxonomy" id="797122"/>
    <lineage>
        <taxon>Eukaryota</taxon>
        <taxon>Metamonada</taxon>
        <taxon>Carpediemonas-like organisms</taxon>
        <taxon>Kipferlia</taxon>
    </lineage>
</organism>
<proteinExistence type="predicted"/>
<keyword evidence="1" id="KW-1133">Transmembrane helix</keyword>
<name>A0A9K3D0H0_9EUKA</name>
<reference evidence="2 3" key="1">
    <citation type="journal article" date="2018" name="PLoS ONE">
        <title>The draft genome of Kipferlia bialata reveals reductive genome evolution in fornicate parasites.</title>
        <authorList>
            <person name="Tanifuji G."/>
            <person name="Takabayashi S."/>
            <person name="Kume K."/>
            <person name="Takagi M."/>
            <person name="Nakayama T."/>
            <person name="Kamikawa R."/>
            <person name="Inagaki Y."/>
            <person name="Hashimoto T."/>
        </authorList>
    </citation>
    <scope>NUCLEOTIDE SEQUENCE [LARGE SCALE GENOMIC DNA]</scope>
    <source>
        <strain evidence="2">NY0173</strain>
    </source>
</reference>
<gene>
    <name evidence="2" type="ORF">KIPB_008684</name>
</gene>
<comment type="caution">
    <text evidence="2">The sequence shown here is derived from an EMBL/GenBank/DDBJ whole genome shotgun (WGS) entry which is preliminary data.</text>
</comment>
<evidence type="ECO:0000256" key="1">
    <source>
        <dbReference type="SAM" id="Phobius"/>
    </source>
</evidence>
<dbReference type="EMBL" id="BDIP01002748">
    <property type="protein sequence ID" value="GIQ86769.1"/>
    <property type="molecule type" value="Genomic_DNA"/>
</dbReference>
<sequence length="95" mass="10362">MSVAADPVTIKFCYLDPVLSLNIQPRISVDVLEGGEPDPASLFSPFCDVDPFARALSMIEVETFRSDLTPVLYVQLSPLVTLILGYIAHTVLAHT</sequence>
<evidence type="ECO:0000313" key="3">
    <source>
        <dbReference type="Proteomes" id="UP000265618"/>
    </source>
</evidence>
<keyword evidence="1" id="KW-0472">Membrane</keyword>
<dbReference type="Proteomes" id="UP000265618">
    <property type="component" value="Unassembled WGS sequence"/>
</dbReference>
<feature type="transmembrane region" description="Helical" evidence="1">
    <location>
        <begin position="72"/>
        <end position="92"/>
    </location>
</feature>
<keyword evidence="3" id="KW-1185">Reference proteome</keyword>